<keyword evidence="4" id="KW-0408">Iron</keyword>
<comment type="similarity">
    <text evidence="1">Belongs to the adrenodoxin/putidaredoxin family.</text>
</comment>
<dbReference type="InterPro" id="IPR001041">
    <property type="entry name" value="2Fe-2S_ferredoxin-type"/>
</dbReference>
<evidence type="ECO:0000256" key="5">
    <source>
        <dbReference type="ARBA" id="ARBA00023014"/>
    </source>
</evidence>
<dbReference type="GO" id="GO:0140647">
    <property type="term" value="P:P450-containing electron transport chain"/>
    <property type="evidence" value="ECO:0007669"/>
    <property type="project" value="InterPro"/>
</dbReference>
<keyword evidence="3" id="KW-0479">Metal-binding</keyword>
<accession>A0AAF0BFR3</accession>
<evidence type="ECO:0000256" key="3">
    <source>
        <dbReference type="ARBA" id="ARBA00022723"/>
    </source>
</evidence>
<dbReference type="PROSITE" id="PS51085">
    <property type="entry name" value="2FE2S_FER_2"/>
    <property type="match status" value="1"/>
</dbReference>
<dbReference type="EMBL" id="CP116805">
    <property type="protein sequence ID" value="WCL52783.1"/>
    <property type="molecule type" value="Genomic_DNA"/>
</dbReference>
<evidence type="ECO:0000256" key="2">
    <source>
        <dbReference type="ARBA" id="ARBA00022714"/>
    </source>
</evidence>
<evidence type="ECO:0000256" key="4">
    <source>
        <dbReference type="ARBA" id="ARBA00023004"/>
    </source>
</evidence>
<dbReference type="SUPFAM" id="SSF54292">
    <property type="entry name" value="2Fe-2S ferredoxin-like"/>
    <property type="match status" value="1"/>
</dbReference>
<dbReference type="InterPro" id="IPR012675">
    <property type="entry name" value="Beta-grasp_dom_sf"/>
</dbReference>
<proteinExistence type="inferred from homology"/>
<dbReference type="KEGG" id="gso:PH603_09555"/>
<evidence type="ECO:0000256" key="6">
    <source>
        <dbReference type="ARBA" id="ARBA00034078"/>
    </source>
</evidence>
<dbReference type="PRINTS" id="PR00355">
    <property type="entry name" value="ADRENODOXIN"/>
</dbReference>
<dbReference type="GO" id="GO:0046872">
    <property type="term" value="F:metal ion binding"/>
    <property type="evidence" value="ECO:0007669"/>
    <property type="project" value="UniProtKB-KW"/>
</dbReference>
<dbReference type="Gene3D" id="3.10.20.30">
    <property type="match status" value="1"/>
</dbReference>
<evidence type="ECO:0000313" key="9">
    <source>
        <dbReference type="Proteomes" id="UP001217500"/>
    </source>
</evidence>
<dbReference type="Pfam" id="PF00111">
    <property type="entry name" value="Fer2"/>
    <property type="match status" value="1"/>
</dbReference>
<dbReference type="InterPro" id="IPR001055">
    <property type="entry name" value="Adrenodoxin-like"/>
</dbReference>
<protein>
    <submittedName>
        <fullName evidence="8">2Fe-2S iron-sulfur cluster-binding protein</fullName>
    </submittedName>
</protein>
<gene>
    <name evidence="8" type="ORF">PH603_09555</name>
</gene>
<name>A0AAF0BFR3_9PROT</name>
<dbReference type="RefSeq" id="WP_289502192.1">
    <property type="nucleotide sequence ID" value="NZ_CP116805.1"/>
</dbReference>
<dbReference type="PANTHER" id="PTHR23426">
    <property type="entry name" value="FERREDOXIN/ADRENODOXIN"/>
    <property type="match status" value="1"/>
</dbReference>
<keyword evidence="2" id="KW-0001">2Fe-2S</keyword>
<keyword evidence="5" id="KW-0411">Iron-sulfur</keyword>
<dbReference type="CDD" id="cd00207">
    <property type="entry name" value="fer2"/>
    <property type="match status" value="1"/>
</dbReference>
<dbReference type="Proteomes" id="UP001217500">
    <property type="component" value="Chromosome"/>
</dbReference>
<evidence type="ECO:0000259" key="7">
    <source>
        <dbReference type="PROSITE" id="PS51085"/>
    </source>
</evidence>
<dbReference type="PANTHER" id="PTHR23426:SF65">
    <property type="entry name" value="FERREDOXIN-2, MITOCHONDRIAL"/>
    <property type="match status" value="1"/>
</dbReference>
<keyword evidence="9" id="KW-1185">Reference proteome</keyword>
<dbReference type="GO" id="GO:0009055">
    <property type="term" value="F:electron transfer activity"/>
    <property type="evidence" value="ECO:0007669"/>
    <property type="project" value="TreeGrafter"/>
</dbReference>
<comment type="cofactor">
    <cofactor evidence="6">
        <name>[2Fe-2S] cluster</name>
        <dbReference type="ChEBI" id="CHEBI:190135"/>
    </cofactor>
</comment>
<sequence length="110" mass="11887">MIRLTFIRPDNSILEAEGEAGDTLLKVAQGAGLDVEGACEGNMACSTCHMIIDKAWYGKLPEASHEEEEMLDLAPGLSSTSRLGCQVELVDDLDGITVRLPKSTRNMMGF</sequence>
<reference evidence="8" key="1">
    <citation type="submission" date="2023-01" db="EMBL/GenBank/DDBJ databases">
        <title>The genome sequence of Kordiimonadaceae bacterium 6D33.</title>
        <authorList>
            <person name="Liu Y."/>
        </authorList>
    </citation>
    <scope>NUCLEOTIDE SEQUENCE</scope>
    <source>
        <strain evidence="8">6D33</strain>
    </source>
</reference>
<feature type="domain" description="2Fe-2S ferredoxin-type" evidence="7">
    <location>
        <begin position="2"/>
        <end position="104"/>
    </location>
</feature>
<dbReference type="GO" id="GO:0051537">
    <property type="term" value="F:2 iron, 2 sulfur cluster binding"/>
    <property type="evidence" value="ECO:0007669"/>
    <property type="project" value="UniProtKB-KW"/>
</dbReference>
<organism evidence="8 9">
    <name type="scientific">Gimibacter soli</name>
    <dbReference type="NCBI Taxonomy" id="3024400"/>
    <lineage>
        <taxon>Bacteria</taxon>
        <taxon>Pseudomonadati</taxon>
        <taxon>Pseudomonadota</taxon>
        <taxon>Alphaproteobacteria</taxon>
        <taxon>Kordiimonadales</taxon>
        <taxon>Temperatibacteraceae</taxon>
        <taxon>Gimibacter</taxon>
    </lineage>
</organism>
<dbReference type="AlphaFoldDB" id="A0AAF0BFR3"/>
<dbReference type="InterPro" id="IPR036010">
    <property type="entry name" value="2Fe-2S_ferredoxin-like_sf"/>
</dbReference>
<evidence type="ECO:0000313" key="8">
    <source>
        <dbReference type="EMBL" id="WCL52783.1"/>
    </source>
</evidence>
<evidence type="ECO:0000256" key="1">
    <source>
        <dbReference type="ARBA" id="ARBA00010914"/>
    </source>
</evidence>